<feature type="transmembrane region" description="Helical" evidence="1">
    <location>
        <begin position="32"/>
        <end position="59"/>
    </location>
</feature>
<evidence type="ECO:0000256" key="1">
    <source>
        <dbReference type="SAM" id="Phobius"/>
    </source>
</evidence>
<feature type="transmembrane region" description="Helical" evidence="1">
    <location>
        <begin position="7"/>
        <end position="26"/>
    </location>
</feature>
<keyword evidence="1" id="KW-0812">Transmembrane</keyword>
<proteinExistence type="predicted"/>
<keyword evidence="1" id="KW-0472">Membrane</keyword>
<feature type="transmembrane region" description="Helical" evidence="1">
    <location>
        <begin position="117"/>
        <end position="140"/>
    </location>
</feature>
<dbReference type="AlphaFoldDB" id="A0A239FXB6"/>
<evidence type="ECO:0000313" key="3">
    <source>
        <dbReference type="Proteomes" id="UP000198339"/>
    </source>
</evidence>
<evidence type="ECO:0000313" key="2">
    <source>
        <dbReference type="EMBL" id="SNS61420.1"/>
    </source>
</evidence>
<dbReference type="Proteomes" id="UP000198339">
    <property type="component" value="Unassembled WGS sequence"/>
</dbReference>
<reference evidence="2" key="1">
    <citation type="submission" date="2017-06" db="EMBL/GenBank/DDBJ databases">
        <authorList>
            <person name="Kim H.J."/>
            <person name="Triplett B.A."/>
        </authorList>
    </citation>
    <scope>NUCLEOTIDE SEQUENCE [LARGE SCALE GENOMIC DNA]</scope>
    <source>
        <strain evidence="2">DS15</strain>
    </source>
</reference>
<dbReference type="Pfam" id="PF14108">
    <property type="entry name" value="ABA4-like"/>
    <property type="match status" value="1"/>
</dbReference>
<dbReference type="EMBL" id="FZPA01000002">
    <property type="protein sequence ID" value="SNS61420.1"/>
    <property type="molecule type" value="Genomic_DNA"/>
</dbReference>
<sequence>MIMSWESLYSLTNGWALIGWLALAFLPRGPRILSAILYAGVALLCLTYAILLGGLMFGGWDAGGPKAALDFASLSGVMALFATKGGTVVGWTHYLAFDLFVGMWIARDADQKDFSRIVQLPFLFLTLMVGPVGLFAWLVMRERRARALAKAK</sequence>
<keyword evidence="3" id="KW-1185">Reference proteome</keyword>
<protein>
    <recommendedName>
        <fullName evidence="4">DUF4281 domain-containing protein</fullName>
    </recommendedName>
</protein>
<gene>
    <name evidence="2" type="ORF">SAMN06295955_102282</name>
</gene>
<dbReference type="InterPro" id="IPR025461">
    <property type="entry name" value="ABA4-like"/>
</dbReference>
<accession>A0A239FXB6</accession>
<evidence type="ECO:0008006" key="4">
    <source>
        <dbReference type="Google" id="ProtNLM"/>
    </source>
</evidence>
<organism evidence="2 3">
    <name type="scientific">Sphingopyxis indica</name>
    <dbReference type="NCBI Taxonomy" id="436663"/>
    <lineage>
        <taxon>Bacteria</taxon>
        <taxon>Pseudomonadati</taxon>
        <taxon>Pseudomonadota</taxon>
        <taxon>Alphaproteobacteria</taxon>
        <taxon>Sphingomonadales</taxon>
        <taxon>Sphingomonadaceae</taxon>
        <taxon>Sphingopyxis</taxon>
    </lineage>
</organism>
<dbReference type="RefSeq" id="WP_245836562.1">
    <property type="nucleotide sequence ID" value="NZ_FZPA01000002.1"/>
</dbReference>
<name>A0A239FXB6_9SPHN</name>
<keyword evidence="1" id="KW-1133">Transmembrane helix</keyword>
<feature type="transmembrane region" description="Helical" evidence="1">
    <location>
        <begin position="71"/>
        <end position="97"/>
    </location>
</feature>